<keyword evidence="3" id="KW-1185">Reference proteome</keyword>
<sequence length="381" mass="40103">MATSSGTWGYRDRFGDRFGRTYFRRFGPGVVSSVGAGTYLGDPTDAVDDRYREALSTALANGVNLVDTASNYRCGRSERVVGEALADSGVDRESVVVASKAGFLPFDGERPADPSRYVRETFVDTGLVDPADLANGSHTIAPEFLDAMLDRSLEATGLETLDCYYVHNPETQLAVRDRDAVYDRLEAAFETLEARRAAGDVGVYGVASWEAFRVPADHDAHLDLAAVLARAERAAETVGAGDRAGEDGDGGDGDGVAHGFRAVQLPFNVRMADAFTVAAHDADADDGPVSALEFCHREGLSVFASASIGQGELAREGAIPDDVAARLAGDTPAQRALNFARSAPAVTAALVGCGSVDHVRENVAAGTFDPLGASAFDAVFE</sequence>
<dbReference type="Pfam" id="PF00248">
    <property type="entry name" value="Aldo_ket_red"/>
    <property type="match status" value="1"/>
</dbReference>
<name>A0ABD5W4C1_9EURY</name>
<organism evidence="2 3">
    <name type="scientific">Halobaculum lipolyticum</name>
    <dbReference type="NCBI Taxonomy" id="3032001"/>
    <lineage>
        <taxon>Archaea</taxon>
        <taxon>Methanobacteriati</taxon>
        <taxon>Methanobacteriota</taxon>
        <taxon>Stenosarchaea group</taxon>
        <taxon>Halobacteria</taxon>
        <taxon>Halobacteriales</taxon>
        <taxon>Haloferacaceae</taxon>
        <taxon>Halobaculum</taxon>
    </lineage>
</organism>
<evidence type="ECO:0000313" key="2">
    <source>
        <dbReference type="EMBL" id="MFC7068166.1"/>
    </source>
</evidence>
<dbReference type="InterPro" id="IPR036812">
    <property type="entry name" value="NAD(P)_OxRdtase_dom_sf"/>
</dbReference>
<proteinExistence type="predicted"/>
<dbReference type="AlphaFoldDB" id="A0ABD5W4C1"/>
<dbReference type="RefSeq" id="WP_284031704.1">
    <property type="nucleotide sequence ID" value="NZ_CP126154.1"/>
</dbReference>
<protein>
    <submittedName>
        <fullName evidence="2">Aldo/keto reductase</fullName>
    </submittedName>
</protein>
<accession>A0ABD5W4C1</accession>
<dbReference type="Proteomes" id="UP001596461">
    <property type="component" value="Unassembled WGS sequence"/>
</dbReference>
<dbReference type="InterPro" id="IPR053135">
    <property type="entry name" value="AKR2_Oxidoreductase"/>
</dbReference>
<dbReference type="PANTHER" id="PTHR43312:SF1">
    <property type="entry name" value="NADP-DEPENDENT OXIDOREDUCTASE DOMAIN-CONTAINING PROTEIN"/>
    <property type="match status" value="1"/>
</dbReference>
<dbReference type="PANTHER" id="PTHR43312">
    <property type="entry name" value="D-THREO-ALDOSE 1-DEHYDROGENASE"/>
    <property type="match status" value="1"/>
</dbReference>
<evidence type="ECO:0000259" key="1">
    <source>
        <dbReference type="Pfam" id="PF00248"/>
    </source>
</evidence>
<dbReference type="GeneID" id="81126623"/>
<dbReference type="SUPFAM" id="SSF51430">
    <property type="entry name" value="NAD(P)-linked oxidoreductase"/>
    <property type="match status" value="1"/>
</dbReference>
<feature type="domain" description="NADP-dependent oxidoreductase" evidence="1">
    <location>
        <begin position="36"/>
        <end position="211"/>
    </location>
</feature>
<dbReference type="EMBL" id="JBHTAH010000001">
    <property type="protein sequence ID" value="MFC7068166.1"/>
    <property type="molecule type" value="Genomic_DNA"/>
</dbReference>
<dbReference type="InterPro" id="IPR023210">
    <property type="entry name" value="NADP_OxRdtase_dom"/>
</dbReference>
<evidence type="ECO:0000313" key="3">
    <source>
        <dbReference type="Proteomes" id="UP001596461"/>
    </source>
</evidence>
<gene>
    <name evidence="2" type="ORF">ACFQL9_00805</name>
</gene>
<reference evidence="2 3" key="1">
    <citation type="journal article" date="2019" name="Int. J. Syst. Evol. Microbiol.">
        <title>The Global Catalogue of Microorganisms (GCM) 10K type strain sequencing project: providing services to taxonomists for standard genome sequencing and annotation.</title>
        <authorList>
            <consortium name="The Broad Institute Genomics Platform"/>
            <consortium name="The Broad Institute Genome Sequencing Center for Infectious Disease"/>
            <person name="Wu L."/>
            <person name="Ma J."/>
        </authorList>
    </citation>
    <scope>NUCLEOTIDE SEQUENCE [LARGE SCALE GENOMIC DNA]</scope>
    <source>
        <strain evidence="2 3">DT31</strain>
    </source>
</reference>
<dbReference type="CDD" id="cd19099">
    <property type="entry name" value="AKR_unchar"/>
    <property type="match status" value="1"/>
</dbReference>
<dbReference type="Gene3D" id="3.20.20.100">
    <property type="entry name" value="NADP-dependent oxidoreductase domain"/>
    <property type="match status" value="1"/>
</dbReference>
<comment type="caution">
    <text evidence="2">The sequence shown here is derived from an EMBL/GenBank/DDBJ whole genome shotgun (WGS) entry which is preliminary data.</text>
</comment>